<evidence type="ECO:0000313" key="9">
    <source>
        <dbReference type="Proteomes" id="UP000261580"/>
    </source>
</evidence>
<feature type="transmembrane region" description="Helical" evidence="5">
    <location>
        <begin position="86"/>
        <end position="109"/>
    </location>
</feature>
<reference evidence="8" key="1">
    <citation type="submission" date="2025-08" db="UniProtKB">
        <authorList>
            <consortium name="Ensembl"/>
        </authorList>
    </citation>
    <scope>IDENTIFICATION</scope>
</reference>
<dbReference type="SUPFAM" id="SSF46934">
    <property type="entry name" value="UBA-like"/>
    <property type="match status" value="1"/>
</dbReference>
<keyword evidence="2 5" id="KW-0812">Transmembrane</keyword>
<keyword evidence="9" id="KW-1185">Reference proteome</keyword>
<dbReference type="Ensembl" id="ENSNBRT00000012356.1">
    <property type="protein sequence ID" value="ENSNBRP00000012018.1"/>
    <property type="gene ID" value="ENSNBRG00000009378.1"/>
</dbReference>
<dbReference type="AlphaFoldDB" id="A0A3Q4GXG1"/>
<dbReference type="Gene3D" id="1.10.8.10">
    <property type="entry name" value="DNA helicase RuvA subunit, C-terminal domain"/>
    <property type="match status" value="1"/>
</dbReference>
<dbReference type="Bgee" id="ENSNBRG00000009378">
    <property type="expression patterns" value="Expressed in zone of skin and 5 other cell types or tissues"/>
</dbReference>
<organism evidence="8 9">
    <name type="scientific">Neolamprologus brichardi</name>
    <name type="common">Fairy cichlid</name>
    <name type="synonym">Lamprologus brichardi</name>
    <dbReference type="NCBI Taxonomy" id="32507"/>
    <lineage>
        <taxon>Eukaryota</taxon>
        <taxon>Metazoa</taxon>
        <taxon>Chordata</taxon>
        <taxon>Craniata</taxon>
        <taxon>Vertebrata</taxon>
        <taxon>Euteleostomi</taxon>
        <taxon>Actinopterygii</taxon>
        <taxon>Neopterygii</taxon>
        <taxon>Teleostei</taxon>
        <taxon>Neoteleostei</taxon>
        <taxon>Acanthomorphata</taxon>
        <taxon>Ovalentaria</taxon>
        <taxon>Cichlomorphae</taxon>
        <taxon>Cichliformes</taxon>
        <taxon>Cichlidae</taxon>
        <taxon>African cichlids</taxon>
        <taxon>Pseudocrenilabrinae</taxon>
        <taxon>Lamprologini</taxon>
        <taxon>Neolamprologus</taxon>
    </lineage>
</organism>
<dbReference type="InterPro" id="IPR035952">
    <property type="entry name" value="Rhomboid-like_sf"/>
</dbReference>
<evidence type="ECO:0000256" key="1">
    <source>
        <dbReference type="ARBA" id="ARBA00004141"/>
    </source>
</evidence>
<reference evidence="8" key="2">
    <citation type="submission" date="2025-09" db="UniProtKB">
        <authorList>
            <consortium name="Ensembl"/>
        </authorList>
    </citation>
    <scope>IDENTIFICATION</scope>
</reference>
<evidence type="ECO:0000256" key="2">
    <source>
        <dbReference type="ARBA" id="ARBA00022692"/>
    </source>
</evidence>
<feature type="transmembrane region" description="Helical" evidence="5">
    <location>
        <begin position="144"/>
        <end position="168"/>
    </location>
</feature>
<dbReference type="SUPFAM" id="SSF144091">
    <property type="entry name" value="Rhomboid-like"/>
    <property type="match status" value="1"/>
</dbReference>
<dbReference type="GO" id="GO:0004252">
    <property type="term" value="F:serine-type endopeptidase activity"/>
    <property type="evidence" value="ECO:0007669"/>
    <property type="project" value="InterPro"/>
</dbReference>
<evidence type="ECO:0000256" key="3">
    <source>
        <dbReference type="ARBA" id="ARBA00022989"/>
    </source>
</evidence>
<evidence type="ECO:0000259" key="7">
    <source>
        <dbReference type="Pfam" id="PF01694"/>
    </source>
</evidence>
<comment type="subcellular location">
    <subcellularLocation>
        <location evidence="1">Membrane</location>
        <topology evidence="1">Multi-pass membrane protein</topology>
    </subcellularLocation>
</comment>
<dbReference type="GO" id="GO:0016020">
    <property type="term" value="C:membrane"/>
    <property type="evidence" value="ECO:0007669"/>
    <property type="project" value="UniProtKB-SubCell"/>
</dbReference>
<accession>A0A3Q4GXG1</accession>
<feature type="transmembrane region" description="Helical" evidence="5">
    <location>
        <begin position="115"/>
        <end position="132"/>
    </location>
</feature>
<name>A0A3Q4GXG1_NEOBR</name>
<dbReference type="Gene3D" id="1.20.1540.10">
    <property type="entry name" value="Rhomboid-like"/>
    <property type="match status" value="1"/>
</dbReference>
<feature type="domain" description="Peptidase S54 rhomboid" evidence="7">
    <location>
        <begin position="50"/>
        <end position="164"/>
    </location>
</feature>
<dbReference type="InterPro" id="IPR009060">
    <property type="entry name" value="UBA-like_sf"/>
</dbReference>
<dbReference type="OMA" id="CIGHNYH"/>
<dbReference type="GeneTree" id="ENSGT00940000168755"/>
<keyword evidence="3 5" id="KW-1133">Transmembrane helix</keyword>
<evidence type="ECO:0000256" key="5">
    <source>
        <dbReference type="SAM" id="Phobius"/>
    </source>
</evidence>
<keyword evidence="6" id="KW-0732">Signal</keyword>
<evidence type="ECO:0000313" key="8">
    <source>
        <dbReference type="Ensembl" id="ENSNBRP00000012018.1"/>
    </source>
</evidence>
<keyword evidence="4 5" id="KW-0472">Membrane</keyword>
<dbReference type="Proteomes" id="UP000261580">
    <property type="component" value="Unassembled WGS sequence"/>
</dbReference>
<dbReference type="STRING" id="32507.ENSNBRP00000012018"/>
<dbReference type="Pfam" id="PF01694">
    <property type="entry name" value="Rhomboid"/>
    <property type="match status" value="1"/>
</dbReference>
<feature type="chain" id="PRO_5018647975" evidence="6">
    <location>
        <begin position="37"/>
        <end position="352"/>
    </location>
</feature>
<dbReference type="InterPro" id="IPR022764">
    <property type="entry name" value="Peptidase_S54_rhomboid_dom"/>
</dbReference>
<proteinExistence type="predicted"/>
<evidence type="ECO:0000256" key="4">
    <source>
        <dbReference type="ARBA" id="ARBA00023136"/>
    </source>
</evidence>
<protein>
    <submittedName>
        <fullName evidence="8">Rhomboid domain-containing protein 3-like</fullName>
    </submittedName>
</protein>
<evidence type="ECO:0000256" key="6">
    <source>
        <dbReference type="SAM" id="SignalP"/>
    </source>
</evidence>
<sequence length="352" mass="38251">MSSVRFWFGSGRPGFCLGTSLLVTLMLLMYAGGIQASLSVGPGGDFPRFTDVFLYALSHDELPSLLVSVALVLLLGSRQERRWGTVALLVLSTLTIIALPFLYTLLLFIGGGEASRIFGFSAVQLALFTAQCRQVTQRRVLRCLPVWFLPWLFLLIGLLLLPGTPALLHFCCLATLPHTGVTHFVHITSLNEHSLVLTCVYSEHFNLMCCHRSQPVSQTMPVDQSAAVPMNQPSASNHRSWIETLPAWIMEESTVTAEAEVLEEQMLRAGILASLQDAPDDPGAKVEVPKSSVSSLRLQQLEKMGFPTEKAVVALAASKQLDGAISLLIEDSIGEQAVVVSKGKSPLPPQNT</sequence>
<feature type="transmembrane region" description="Helical" evidence="5">
    <location>
        <begin position="52"/>
        <end position="74"/>
    </location>
</feature>
<feature type="signal peptide" evidence="6">
    <location>
        <begin position="1"/>
        <end position="36"/>
    </location>
</feature>